<evidence type="ECO:0000259" key="6">
    <source>
        <dbReference type="PROSITE" id="PS50157"/>
    </source>
</evidence>
<dbReference type="PROSITE" id="PS50157">
    <property type="entry name" value="ZINC_FINGER_C2H2_2"/>
    <property type="match status" value="4"/>
</dbReference>
<name>A0A067PF47_9AGAM</name>
<evidence type="ECO:0000256" key="2">
    <source>
        <dbReference type="ARBA" id="ARBA00022737"/>
    </source>
</evidence>
<dbReference type="PANTHER" id="PTHR24379">
    <property type="entry name" value="KRAB AND ZINC FINGER DOMAIN-CONTAINING"/>
    <property type="match status" value="1"/>
</dbReference>
<dbReference type="HOGENOM" id="CLU_075838_1_1_1"/>
<evidence type="ECO:0000256" key="1">
    <source>
        <dbReference type="ARBA" id="ARBA00022723"/>
    </source>
</evidence>
<keyword evidence="1" id="KW-0479">Metal-binding</keyword>
<dbReference type="SMART" id="SM00355">
    <property type="entry name" value="ZnF_C2H2"/>
    <property type="match status" value="8"/>
</dbReference>
<feature type="domain" description="C2H2-type" evidence="6">
    <location>
        <begin position="78"/>
        <end position="103"/>
    </location>
</feature>
<dbReference type="PROSITE" id="PS00028">
    <property type="entry name" value="ZINC_FINGER_C2H2_1"/>
    <property type="match status" value="2"/>
</dbReference>
<dbReference type="InParanoid" id="A0A067PF47"/>
<dbReference type="SUPFAM" id="SSF57667">
    <property type="entry name" value="beta-beta-alpha zinc fingers"/>
    <property type="match status" value="3"/>
</dbReference>
<evidence type="ECO:0000256" key="4">
    <source>
        <dbReference type="ARBA" id="ARBA00022833"/>
    </source>
</evidence>
<dbReference type="Proteomes" id="UP000027265">
    <property type="component" value="Unassembled WGS sequence"/>
</dbReference>
<dbReference type="GO" id="GO:0008270">
    <property type="term" value="F:zinc ion binding"/>
    <property type="evidence" value="ECO:0007669"/>
    <property type="project" value="UniProtKB-KW"/>
</dbReference>
<proteinExistence type="predicted"/>
<dbReference type="OrthoDB" id="6077919at2759"/>
<evidence type="ECO:0000313" key="8">
    <source>
        <dbReference type="Proteomes" id="UP000027265"/>
    </source>
</evidence>
<accession>A0A067PF47</accession>
<organism evidence="7 8">
    <name type="scientific">Jaapia argillacea MUCL 33604</name>
    <dbReference type="NCBI Taxonomy" id="933084"/>
    <lineage>
        <taxon>Eukaryota</taxon>
        <taxon>Fungi</taxon>
        <taxon>Dikarya</taxon>
        <taxon>Basidiomycota</taxon>
        <taxon>Agaricomycotina</taxon>
        <taxon>Agaricomycetes</taxon>
        <taxon>Agaricomycetidae</taxon>
        <taxon>Jaapiales</taxon>
        <taxon>Jaapiaceae</taxon>
        <taxon>Jaapia</taxon>
    </lineage>
</organism>
<feature type="domain" description="C2H2-type" evidence="6">
    <location>
        <begin position="28"/>
        <end position="58"/>
    </location>
</feature>
<keyword evidence="4" id="KW-0862">Zinc</keyword>
<dbReference type="InterPro" id="IPR036236">
    <property type="entry name" value="Znf_C2H2_sf"/>
</dbReference>
<dbReference type="EMBL" id="KL197733">
    <property type="protein sequence ID" value="KDQ53523.1"/>
    <property type="molecule type" value="Genomic_DNA"/>
</dbReference>
<dbReference type="InterPro" id="IPR013087">
    <property type="entry name" value="Znf_C2H2_type"/>
</dbReference>
<gene>
    <name evidence="7" type="ORF">JAAARDRAFT_197332</name>
</gene>
<feature type="domain" description="C2H2-type" evidence="6">
    <location>
        <begin position="210"/>
        <end position="239"/>
    </location>
</feature>
<dbReference type="AlphaFoldDB" id="A0A067PF47"/>
<protein>
    <recommendedName>
        <fullName evidence="6">C2H2-type domain-containing protein</fullName>
    </recommendedName>
</protein>
<keyword evidence="8" id="KW-1185">Reference proteome</keyword>
<dbReference type="STRING" id="933084.A0A067PF47"/>
<dbReference type="InterPro" id="IPR022755">
    <property type="entry name" value="Znf_C2H2_jaz"/>
</dbReference>
<dbReference type="Pfam" id="PF12171">
    <property type="entry name" value="zf-C2H2_jaz"/>
    <property type="match status" value="1"/>
</dbReference>
<dbReference type="Gene3D" id="3.30.160.60">
    <property type="entry name" value="Classic Zinc Finger"/>
    <property type="match status" value="3"/>
</dbReference>
<feature type="domain" description="C2H2-type" evidence="6">
    <location>
        <begin position="104"/>
        <end position="133"/>
    </location>
</feature>
<reference evidence="8" key="1">
    <citation type="journal article" date="2014" name="Proc. Natl. Acad. Sci. U.S.A.">
        <title>Extensive sampling of basidiomycete genomes demonstrates inadequacy of the white-rot/brown-rot paradigm for wood decay fungi.</title>
        <authorList>
            <person name="Riley R."/>
            <person name="Salamov A.A."/>
            <person name="Brown D.W."/>
            <person name="Nagy L.G."/>
            <person name="Floudas D."/>
            <person name="Held B.W."/>
            <person name="Levasseur A."/>
            <person name="Lombard V."/>
            <person name="Morin E."/>
            <person name="Otillar R."/>
            <person name="Lindquist E.A."/>
            <person name="Sun H."/>
            <person name="LaButti K.M."/>
            <person name="Schmutz J."/>
            <person name="Jabbour D."/>
            <person name="Luo H."/>
            <person name="Baker S.E."/>
            <person name="Pisabarro A.G."/>
            <person name="Walton J.D."/>
            <person name="Blanchette R.A."/>
            <person name="Henrissat B."/>
            <person name="Martin F."/>
            <person name="Cullen D."/>
            <person name="Hibbett D.S."/>
            <person name="Grigoriev I.V."/>
        </authorList>
    </citation>
    <scope>NUCLEOTIDE SEQUENCE [LARGE SCALE GENOMIC DNA]</scope>
    <source>
        <strain evidence="8">MUCL 33604</strain>
    </source>
</reference>
<keyword evidence="3 5" id="KW-0863">Zinc-finger</keyword>
<dbReference type="Pfam" id="PF12874">
    <property type="entry name" value="zf-met"/>
    <property type="match status" value="2"/>
</dbReference>
<evidence type="ECO:0000256" key="5">
    <source>
        <dbReference type="PROSITE-ProRule" id="PRU00042"/>
    </source>
</evidence>
<evidence type="ECO:0000256" key="3">
    <source>
        <dbReference type="ARBA" id="ARBA00022771"/>
    </source>
</evidence>
<keyword evidence="2" id="KW-0677">Repeat</keyword>
<dbReference type="Pfam" id="PF13912">
    <property type="entry name" value="zf-C2H2_6"/>
    <property type="match status" value="1"/>
</dbReference>
<dbReference type="PANTHER" id="PTHR24379:SF121">
    <property type="entry name" value="C2H2-TYPE DOMAIN-CONTAINING PROTEIN"/>
    <property type="match status" value="1"/>
</dbReference>
<dbReference type="Pfam" id="PF00096">
    <property type="entry name" value="zf-C2H2"/>
    <property type="match status" value="1"/>
</dbReference>
<evidence type="ECO:0000313" key="7">
    <source>
        <dbReference type="EMBL" id="KDQ53523.1"/>
    </source>
</evidence>
<sequence>MAWCDRCDRYFVSQHALEMHIANSSSHHYCSRCERDFTSPNALESHLVNSPNHNYCRECGDDFDDWQELDEHIEENHWHCDDCDMFFRNEVGLKEHYRQSAAHHYCGPCARHFGNANSLQNHLRSTIHVGRTLNCPGARCNKSFPSISALTLHLESDTCRSGMTRKKVNNLVKDIDTTGVITDRRLITAASNSRTTNTYATEAAWNGTAFECYFCARKFRTLDALNQHLRSPTHENQIYKCPHCQVKFVTLSGLVQHVESEKCGVLRFAMRVMEGLTAGLQKLLL</sequence>